<evidence type="ECO:0000256" key="1">
    <source>
        <dbReference type="ARBA" id="ARBA00004370"/>
    </source>
</evidence>
<evidence type="ECO:0000256" key="3">
    <source>
        <dbReference type="ARBA" id="ARBA00022692"/>
    </source>
</evidence>
<comment type="caution">
    <text evidence="9">The sequence shown here is derived from an EMBL/GenBank/DDBJ whole genome shotgun (WGS) entry which is preliminary data.</text>
</comment>
<dbReference type="GO" id="GO:0006886">
    <property type="term" value="P:intracellular protein transport"/>
    <property type="evidence" value="ECO:0007669"/>
    <property type="project" value="InterPro"/>
</dbReference>
<evidence type="ECO:0000256" key="5">
    <source>
        <dbReference type="ARBA" id="ARBA00022989"/>
    </source>
</evidence>
<evidence type="ECO:0000256" key="8">
    <source>
        <dbReference type="SAM" id="Phobius"/>
    </source>
</evidence>
<feature type="transmembrane region" description="Helical" evidence="8">
    <location>
        <begin position="26"/>
        <end position="47"/>
    </location>
</feature>
<keyword evidence="2" id="KW-0813">Transport</keyword>
<dbReference type="InterPro" id="IPR038379">
    <property type="entry name" value="SecE_sf"/>
</dbReference>
<dbReference type="Gene3D" id="1.20.5.1030">
    <property type="entry name" value="Preprotein translocase secy subunit"/>
    <property type="match status" value="1"/>
</dbReference>
<dbReference type="GO" id="GO:0008320">
    <property type="term" value="F:protein transmembrane transporter activity"/>
    <property type="evidence" value="ECO:0007669"/>
    <property type="project" value="InterPro"/>
</dbReference>
<dbReference type="NCBIfam" id="TIGR00964">
    <property type="entry name" value="secE_bact"/>
    <property type="match status" value="1"/>
</dbReference>
<reference evidence="9 10" key="1">
    <citation type="submission" date="2018-11" db="EMBL/GenBank/DDBJ databases">
        <authorList>
            <person name="Stevens M.J."/>
            <person name="Cernela N."/>
            <person name="Spoerry Serrano N."/>
            <person name="Schmitt S."/>
            <person name="Schrenzel J."/>
            <person name="Stephan R."/>
        </authorList>
    </citation>
    <scope>NUCLEOTIDE SEQUENCE [LARGE SCALE GENOMIC DNA]</scope>
    <source>
        <strain evidence="9 10">PP422</strain>
    </source>
</reference>
<protein>
    <submittedName>
        <fullName evidence="9">Preprotein translocase subunit SecE</fullName>
    </submittedName>
</protein>
<gene>
    <name evidence="9" type="primary">secE</name>
    <name evidence="9" type="ORF">EI998_09560</name>
</gene>
<dbReference type="GO" id="GO:0016020">
    <property type="term" value="C:membrane"/>
    <property type="evidence" value="ECO:0007669"/>
    <property type="project" value="UniProtKB-SubCell"/>
</dbReference>
<keyword evidence="4" id="KW-0653">Protein transport</keyword>
<dbReference type="InterPro" id="IPR005807">
    <property type="entry name" value="SecE_bac"/>
</dbReference>
<evidence type="ECO:0000313" key="9">
    <source>
        <dbReference type="EMBL" id="RRR50901.1"/>
    </source>
</evidence>
<dbReference type="Pfam" id="PF00584">
    <property type="entry name" value="SecE"/>
    <property type="match status" value="1"/>
</dbReference>
<keyword evidence="6" id="KW-0811">Translocation</keyword>
<evidence type="ECO:0000256" key="7">
    <source>
        <dbReference type="ARBA" id="ARBA00023136"/>
    </source>
</evidence>
<proteinExistence type="predicted"/>
<name>A0A3R8SFP4_STRSU</name>
<evidence type="ECO:0000313" key="10">
    <source>
        <dbReference type="Proteomes" id="UP000274117"/>
    </source>
</evidence>
<dbReference type="GO" id="GO:0009306">
    <property type="term" value="P:protein secretion"/>
    <property type="evidence" value="ECO:0007669"/>
    <property type="project" value="InterPro"/>
</dbReference>
<dbReference type="EMBL" id="RSDO01000023">
    <property type="protein sequence ID" value="RRR50901.1"/>
    <property type="molecule type" value="Genomic_DNA"/>
</dbReference>
<dbReference type="GO" id="GO:0006605">
    <property type="term" value="P:protein targeting"/>
    <property type="evidence" value="ECO:0007669"/>
    <property type="project" value="InterPro"/>
</dbReference>
<dbReference type="AlphaFoldDB" id="A0A3R8SFP4"/>
<dbReference type="OrthoDB" id="9813233at2"/>
<evidence type="ECO:0000256" key="4">
    <source>
        <dbReference type="ARBA" id="ARBA00022927"/>
    </source>
</evidence>
<evidence type="ECO:0000256" key="6">
    <source>
        <dbReference type="ARBA" id="ARBA00023010"/>
    </source>
</evidence>
<accession>A0A3R8SFP4</accession>
<reference evidence="9 10" key="2">
    <citation type="submission" date="2018-12" db="EMBL/GenBank/DDBJ databases">
        <title>Whole-genome sequences of fifteen clinical Streptococcus suis strains isolated from pigs between 2006 and 2018.</title>
        <authorList>
            <person name="Stevens M.J.A."/>
            <person name="Cernela N."/>
            <person name="Spoerry Serrano N."/>
            <person name="Schmitt S."/>
            <person name="Schrenzel J."/>
            <person name="Stephan R."/>
        </authorList>
    </citation>
    <scope>NUCLEOTIDE SEQUENCE [LARGE SCALE GENOMIC DNA]</scope>
    <source>
        <strain evidence="9 10">PP422</strain>
    </source>
</reference>
<keyword evidence="3 8" id="KW-0812">Transmembrane</keyword>
<keyword evidence="5 8" id="KW-1133">Transmembrane helix</keyword>
<sequence>MKFVADIFRILKDTAWPTRKQSWKDFFSVVEYTAFFVVLVYIFDLILSKGLMSLINLF</sequence>
<evidence type="ECO:0000256" key="2">
    <source>
        <dbReference type="ARBA" id="ARBA00022448"/>
    </source>
</evidence>
<keyword evidence="7 8" id="KW-0472">Membrane</keyword>
<dbReference type="Proteomes" id="UP000274117">
    <property type="component" value="Unassembled WGS sequence"/>
</dbReference>
<organism evidence="9 10">
    <name type="scientific">Streptococcus suis</name>
    <dbReference type="NCBI Taxonomy" id="1307"/>
    <lineage>
        <taxon>Bacteria</taxon>
        <taxon>Bacillati</taxon>
        <taxon>Bacillota</taxon>
        <taxon>Bacilli</taxon>
        <taxon>Lactobacillales</taxon>
        <taxon>Streptococcaceae</taxon>
        <taxon>Streptococcus</taxon>
    </lineage>
</organism>
<comment type="subcellular location">
    <subcellularLocation>
        <location evidence="1">Membrane</location>
    </subcellularLocation>
</comment>
<dbReference type="RefSeq" id="WP_105111754.1">
    <property type="nucleotide sequence ID" value="NZ_JABCRN010000009.1"/>
</dbReference>
<dbReference type="InterPro" id="IPR001901">
    <property type="entry name" value="Translocase_SecE/Sec61-g"/>
</dbReference>